<dbReference type="Gene3D" id="2.130.10.10">
    <property type="entry name" value="YVTN repeat-like/Quinoprotein amine dehydrogenase"/>
    <property type="match status" value="1"/>
</dbReference>
<evidence type="ECO:0000313" key="2">
    <source>
        <dbReference type="Proteomes" id="UP001196413"/>
    </source>
</evidence>
<accession>A0AAD5QJS0</accession>
<dbReference type="AlphaFoldDB" id="A0AAD5QJS0"/>
<evidence type="ECO:0000313" key="1">
    <source>
        <dbReference type="EMBL" id="KAJ1352134.1"/>
    </source>
</evidence>
<sequence>MQVSCMCLLSTCDSRSSFGITSTPQRNRIIYCDSHSFYTVDVEVFSDSVRDKWNDDSKGIAAAGNGREQFAHAFSFDTETSNGSLSGQSRPISSIDFRPSVFSTIPNWIRPSTISFLLLLVVMWMKCYNMVTCPNATLLLTAALPMLKIQLQNPIL</sequence>
<protein>
    <submittedName>
        <fullName evidence="1">Uncharacterized protein</fullName>
    </submittedName>
</protein>
<dbReference type="EMBL" id="JAHQIW010001308">
    <property type="protein sequence ID" value="KAJ1352134.1"/>
    <property type="molecule type" value="Genomic_DNA"/>
</dbReference>
<dbReference type="InterPro" id="IPR015943">
    <property type="entry name" value="WD40/YVTN_repeat-like_dom_sf"/>
</dbReference>
<reference evidence="1" key="1">
    <citation type="submission" date="2021-06" db="EMBL/GenBank/DDBJ databases">
        <title>Parelaphostrongylus tenuis whole genome reference sequence.</title>
        <authorList>
            <person name="Garwood T.J."/>
            <person name="Larsen P.A."/>
            <person name="Fountain-Jones N.M."/>
            <person name="Garbe J.R."/>
            <person name="Macchietto M.G."/>
            <person name="Kania S.A."/>
            <person name="Gerhold R.W."/>
            <person name="Richards J.E."/>
            <person name="Wolf T.M."/>
        </authorList>
    </citation>
    <scope>NUCLEOTIDE SEQUENCE</scope>
    <source>
        <strain evidence="1">MNPRO001-30</strain>
        <tissue evidence="1">Meninges</tissue>
    </source>
</reference>
<gene>
    <name evidence="1" type="ORF">KIN20_008332</name>
</gene>
<proteinExistence type="predicted"/>
<name>A0AAD5QJS0_PARTN</name>
<keyword evidence="2" id="KW-1185">Reference proteome</keyword>
<organism evidence="1 2">
    <name type="scientific">Parelaphostrongylus tenuis</name>
    <name type="common">Meningeal worm</name>
    <dbReference type="NCBI Taxonomy" id="148309"/>
    <lineage>
        <taxon>Eukaryota</taxon>
        <taxon>Metazoa</taxon>
        <taxon>Ecdysozoa</taxon>
        <taxon>Nematoda</taxon>
        <taxon>Chromadorea</taxon>
        <taxon>Rhabditida</taxon>
        <taxon>Rhabditina</taxon>
        <taxon>Rhabditomorpha</taxon>
        <taxon>Strongyloidea</taxon>
        <taxon>Metastrongylidae</taxon>
        <taxon>Parelaphostrongylus</taxon>
    </lineage>
</organism>
<comment type="caution">
    <text evidence="1">The sequence shown here is derived from an EMBL/GenBank/DDBJ whole genome shotgun (WGS) entry which is preliminary data.</text>
</comment>
<dbReference type="Proteomes" id="UP001196413">
    <property type="component" value="Unassembled WGS sequence"/>
</dbReference>